<dbReference type="InterPro" id="IPR036388">
    <property type="entry name" value="WH-like_DNA-bd_sf"/>
</dbReference>
<feature type="domain" description="Helix-turn-helix" evidence="1">
    <location>
        <begin position="10"/>
        <end position="58"/>
    </location>
</feature>
<dbReference type="Gene3D" id="1.10.10.10">
    <property type="entry name" value="Winged helix-like DNA-binding domain superfamily/Winged helix DNA-binding domain"/>
    <property type="match status" value="1"/>
</dbReference>
<reference evidence="2 3" key="2">
    <citation type="journal article" date="2010" name="Stand. Genomic Sci.">
        <title>Complete genome sequence of Xylanimonas cellulosilytica type strain (XIL07).</title>
        <authorList>
            <person name="Foster B."/>
            <person name="Pukall R."/>
            <person name="Abt B."/>
            <person name="Nolan M."/>
            <person name="Glavina Del Rio T."/>
            <person name="Chen F."/>
            <person name="Lucas S."/>
            <person name="Tice H."/>
            <person name="Pitluck S."/>
            <person name="Cheng J.-F."/>
            <person name="Chertkov O."/>
            <person name="Brettin T."/>
            <person name="Han C."/>
            <person name="Detter J.C."/>
            <person name="Bruce D."/>
            <person name="Goodwin L."/>
            <person name="Ivanova N."/>
            <person name="Mavromatis K."/>
            <person name="Pati A."/>
            <person name="Mikhailova N."/>
            <person name="Chen A."/>
            <person name="Palaniappan K."/>
            <person name="Land M."/>
            <person name="Hauser L."/>
            <person name="Chang Y.-J."/>
            <person name="Jeffries C.D."/>
            <person name="Chain P."/>
            <person name="Rohde M."/>
            <person name="Goeker M."/>
            <person name="Bristow J."/>
            <person name="Eisen J.A."/>
            <person name="Markowitz V."/>
            <person name="Hugenholtz P."/>
            <person name="Kyrpides N.C."/>
            <person name="Klenk H.-P."/>
            <person name="Lapidus A."/>
        </authorList>
    </citation>
    <scope>NUCLEOTIDE SEQUENCE [LARGE SCALE GENOMIC DNA]</scope>
    <source>
        <strain evidence="3">DSM 15894 / CECT 5975 / LMG 20990 / XIL07</strain>
    </source>
</reference>
<dbReference type="KEGG" id="xce:Xcel_2071"/>
<dbReference type="OrthoDB" id="4330189at2"/>
<dbReference type="EMBL" id="CP001821">
    <property type="protein sequence ID" value="ACZ31089.1"/>
    <property type="molecule type" value="Genomic_DNA"/>
</dbReference>
<dbReference type="Proteomes" id="UP000002255">
    <property type="component" value="Chromosome"/>
</dbReference>
<dbReference type="RefSeq" id="WP_012878831.1">
    <property type="nucleotide sequence ID" value="NC_013530.1"/>
</dbReference>
<dbReference type="InterPro" id="IPR041657">
    <property type="entry name" value="HTH_17"/>
</dbReference>
<dbReference type="InterPro" id="IPR009061">
    <property type="entry name" value="DNA-bd_dom_put_sf"/>
</dbReference>
<evidence type="ECO:0000313" key="2">
    <source>
        <dbReference type="EMBL" id="ACZ31089.1"/>
    </source>
</evidence>
<dbReference type="eggNOG" id="COG3311">
    <property type="taxonomic scope" value="Bacteria"/>
</dbReference>
<evidence type="ECO:0000313" key="3">
    <source>
        <dbReference type="Proteomes" id="UP000002255"/>
    </source>
</evidence>
<proteinExistence type="predicted"/>
<accession>D1BU76</accession>
<dbReference type="Pfam" id="PF12728">
    <property type="entry name" value="HTH_17"/>
    <property type="match status" value="1"/>
</dbReference>
<sequence length="68" mass="7919">MTEEQQARATTRELADELGISEETLRWWRAEGRGPKSFNIGRRVFYRRADVEQWMAEQYAQTVRGGAA</sequence>
<dbReference type="STRING" id="446471.Xcel_2071"/>
<keyword evidence="3" id="KW-1185">Reference proteome</keyword>
<evidence type="ECO:0000259" key="1">
    <source>
        <dbReference type="Pfam" id="PF12728"/>
    </source>
</evidence>
<dbReference type="AlphaFoldDB" id="D1BU76"/>
<dbReference type="HOGENOM" id="CLU_140176_9_1_11"/>
<dbReference type="SUPFAM" id="SSF46955">
    <property type="entry name" value="Putative DNA-binding domain"/>
    <property type="match status" value="1"/>
</dbReference>
<gene>
    <name evidence="2" type="ordered locus">Xcel_2071</name>
</gene>
<name>D1BU76_XYLCX</name>
<organism evidence="2 3">
    <name type="scientific">Xylanimonas cellulosilytica (strain DSM 15894 / JCM 12276 / CECT 5975 / KCTC 9989 / LMG 20990 / NBRC 107835 / XIL07)</name>
    <dbReference type="NCBI Taxonomy" id="446471"/>
    <lineage>
        <taxon>Bacteria</taxon>
        <taxon>Bacillati</taxon>
        <taxon>Actinomycetota</taxon>
        <taxon>Actinomycetes</taxon>
        <taxon>Micrococcales</taxon>
        <taxon>Promicromonosporaceae</taxon>
        <taxon>Xylanimonas</taxon>
    </lineage>
</organism>
<protein>
    <submittedName>
        <fullName evidence="2">Regulatory protein MerR</fullName>
    </submittedName>
</protein>
<reference evidence="3" key="1">
    <citation type="submission" date="2009-11" db="EMBL/GenBank/DDBJ databases">
        <title>The complete chromosome of Xylanimonas cellulosilytica DSM 15894.</title>
        <authorList>
            <consortium name="US DOE Joint Genome Institute (JGI-PGF)"/>
            <person name="Lucas S."/>
            <person name="Copeland A."/>
            <person name="Lapidus A."/>
            <person name="Glavina del Rio T."/>
            <person name="Dalin E."/>
            <person name="Tice H."/>
            <person name="Bruce D."/>
            <person name="Goodwin L."/>
            <person name="Pitluck S."/>
            <person name="Kyrpides N."/>
            <person name="Mavromatis K."/>
            <person name="Ivanova N."/>
            <person name="Mikhailova N."/>
            <person name="Foster B."/>
            <person name="Clum A."/>
            <person name="Brettin T."/>
            <person name="Detter J.C."/>
            <person name="Han C."/>
            <person name="Larimer F."/>
            <person name="Land M."/>
            <person name="Hauser L."/>
            <person name="Markowitz V."/>
            <person name="Cheng J.F."/>
            <person name="Hugenholtz P."/>
            <person name="Woyke T."/>
            <person name="Wu D."/>
            <person name="Gehrich-Schroeter G."/>
            <person name="Schneider S."/>
            <person name="Pukall S.R."/>
            <person name="Klenk H.P."/>
            <person name="Eisen J.A."/>
        </authorList>
    </citation>
    <scope>NUCLEOTIDE SEQUENCE [LARGE SCALE GENOMIC DNA]</scope>
    <source>
        <strain evidence="3">DSM 15894 / CECT 5975 / LMG 20990 / XIL07</strain>
    </source>
</reference>